<dbReference type="EMBL" id="JAHUTJ010049795">
    <property type="protein sequence ID" value="MED6283534.1"/>
    <property type="molecule type" value="Genomic_DNA"/>
</dbReference>
<accession>A0ABU7E8J0</accession>
<proteinExistence type="predicted"/>
<comment type="caution">
    <text evidence="1">The sequence shown here is derived from an EMBL/GenBank/DDBJ whole genome shotgun (WGS) entry which is preliminary data.</text>
</comment>
<sequence length="111" mass="11933">MTVEAIKEDFGIKNHLCCSYAIFESYLKLVFSLAGNHHHTSCYTSFTDINGRYSHLLWTPWIPEEGGAGPAEEESGPAINPPPSCASFLLPSAASSFSFSGSSSPSWASVT</sequence>
<protein>
    <submittedName>
        <fullName evidence="1">Uncharacterized protein</fullName>
    </submittedName>
</protein>
<dbReference type="Proteomes" id="UP001352852">
    <property type="component" value="Unassembled WGS sequence"/>
</dbReference>
<keyword evidence="2" id="KW-1185">Reference proteome</keyword>
<evidence type="ECO:0000313" key="2">
    <source>
        <dbReference type="Proteomes" id="UP001352852"/>
    </source>
</evidence>
<organism evidence="1 2">
    <name type="scientific">Characodon lateralis</name>
    <dbReference type="NCBI Taxonomy" id="208331"/>
    <lineage>
        <taxon>Eukaryota</taxon>
        <taxon>Metazoa</taxon>
        <taxon>Chordata</taxon>
        <taxon>Craniata</taxon>
        <taxon>Vertebrata</taxon>
        <taxon>Euteleostomi</taxon>
        <taxon>Actinopterygii</taxon>
        <taxon>Neopterygii</taxon>
        <taxon>Teleostei</taxon>
        <taxon>Neoteleostei</taxon>
        <taxon>Acanthomorphata</taxon>
        <taxon>Ovalentaria</taxon>
        <taxon>Atherinomorphae</taxon>
        <taxon>Cyprinodontiformes</taxon>
        <taxon>Goodeidae</taxon>
        <taxon>Characodon</taxon>
    </lineage>
</organism>
<evidence type="ECO:0000313" key="1">
    <source>
        <dbReference type="EMBL" id="MED6283534.1"/>
    </source>
</evidence>
<gene>
    <name evidence="1" type="ORF">CHARACLAT_009864</name>
</gene>
<name>A0ABU7E8J0_9TELE</name>
<reference evidence="1 2" key="1">
    <citation type="submission" date="2021-06" db="EMBL/GenBank/DDBJ databases">
        <authorList>
            <person name="Palmer J.M."/>
        </authorList>
    </citation>
    <scope>NUCLEOTIDE SEQUENCE [LARGE SCALE GENOMIC DNA]</scope>
    <source>
        <strain evidence="1 2">CL_MEX2019</strain>
        <tissue evidence="1">Muscle</tissue>
    </source>
</reference>